<dbReference type="PIRSF" id="PIRSF016557">
    <property type="entry name" value="Caps_synth_CpsB"/>
    <property type="match status" value="1"/>
</dbReference>
<dbReference type="EC" id="3.1.3.48" evidence="5"/>
<dbReference type="SUPFAM" id="SSF89550">
    <property type="entry name" value="PHP domain-like"/>
    <property type="match status" value="1"/>
</dbReference>
<accession>A0A3D8X420</accession>
<evidence type="ECO:0000313" key="7">
    <source>
        <dbReference type="Proteomes" id="UP000256519"/>
    </source>
</evidence>
<reference evidence="6" key="1">
    <citation type="journal article" date="2018" name="Appl. Environ. Microbiol.">
        <title>Antimicrobial susceptibility testing and tentative epidemiological cut-off values of five Bacillus species relevant for use as animal feed additives or for plant protection.</title>
        <authorList>
            <person name="Agerso Y."/>
            <person name="Stuer-Lauridsen B."/>
            <person name="Bjerre K."/>
            <person name="Jensen M.G."/>
            <person name="Johansen E."/>
            <person name="Bennedsen M."/>
            <person name="Brockmann E."/>
            <person name="Nielsen B."/>
        </authorList>
    </citation>
    <scope>NUCLEOTIDE SEQUENCE [LARGE SCALE GENOMIC DNA]</scope>
    <source>
        <strain evidence="6">CHCC20162</strain>
    </source>
</reference>
<gene>
    <name evidence="6" type="ORF">C3744_12350</name>
</gene>
<dbReference type="Pfam" id="PF19567">
    <property type="entry name" value="CpsB_CapC"/>
    <property type="match status" value="1"/>
</dbReference>
<organism evidence="6 7">
    <name type="scientific">Priestia megaterium</name>
    <name type="common">Bacillus megaterium</name>
    <dbReference type="NCBI Taxonomy" id="1404"/>
    <lineage>
        <taxon>Bacteria</taxon>
        <taxon>Bacillati</taxon>
        <taxon>Bacillota</taxon>
        <taxon>Bacilli</taxon>
        <taxon>Bacillales</taxon>
        <taxon>Bacillaceae</taxon>
        <taxon>Priestia</taxon>
    </lineage>
</organism>
<evidence type="ECO:0000256" key="3">
    <source>
        <dbReference type="ARBA" id="ARBA00022912"/>
    </source>
</evidence>
<dbReference type="RefSeq" id="WP_116074692.1">
    <property type="nucleotide sequence ID" value="NZ_CP187630.1"/>
</dbReference>
<evidence type="ECO:0000256" key="5">
    <source>
        <dbReference type="PIRNR" id="PIRNR016557"/>
    </source>
</evidence>
<comment type="catalytic activity">
    <reaction evidence="4 5">
        <text>O-phospho-L-tyrosyl-[protein] + H2O = L-tyrosyl-[protein] + phosphate</text>
        <dbReference type="Rhea" id="RHEA:10684"/>
        <dbReference type="Rhea" id="RHEA-COMP:10136"/>
        <dbReference type="Rhea" id="RHEA-COMP:20101"/>
        <dbReference type="ChEBI" id="CHEBI:15377"/>
        <dbReference type="ChEBI" id="CHEBI:43474"/>
        <dbReference type="ChEBI" id="CHEBI:46858"/>
        <dbReference type="ChEBI" id="CHEBI:61978"/>
        <dbReference type="EC" id="3.1.3.48"/>
    </reaction>
</comment>
<protein>
    <recommendedName>
        <fullName evidence="5">Tyrosine-protein phosphatase</fullName>
        <ecNumber evidence="5">3.1.3.48</ecNumber>
    </recommendedName>
</protein>
<dbReference type="InterPro" id="IPR016195">
    <property type="entry name" value="Pol/histidinol_Pase-like"/>
</dbReference>
<dbReference type="Proteomes" id="UP000256519">
    <property type="component" value="Unassembled WGS sequence"/>
</dbReference>
<proteinExistence type="inferred from homology"/>
<comment type="caution">
    <text evidence="6">The sequence shown here is derived from an EMBL/GenBank/DDBJ whole genome shotgun (WGS) entry which is preliminary data.</text>
</comment>
<name>A0A3D8X420_PRIMG</name>
<dbReference type="GO" id="GO:0004725">
    <property type="term" value="F:protein tyrosine phosphatase activity"/>
    <property type="evidence" value="ECO:0007669"/>
    <property type="project" value="UniProtKB-UniRule"/>
</dbReference>
<dbReference type="PANTHER" id="PTHR39181">
    <property type="entry name" value="TYROSINE-PROTEIN PHOSPHATASE YWQE"/>
    <property type="match status" value="1"/>
</dbReference>
<evidence type="ECO:0000256" key="2">
    <source>
        <dbReference type="ARBA" id="ARBA00022801"/>
    </source>
</evidence>
<evidence type="ECO:0000256" key="1">
    <source>
        <dbReference type="ARBA" id="ARBA00005750"/>
    </source>
</evidence>
<dbReference type="Gene3D" id="3.20.20.140">
    <property type="entry name" value="Metal-dependent hydrolases"/>
    <property type="match status" value="1"/>
</dbReference>
<evidence type="ECO:0000313" key="6">
    <source>
        <dbReference type="EMBL" id="RDZ14896.1"/>
    </source>
</evidence>
<dbReference type="EMBL" id="PQWM01000009">
    <property type="protein sequence ID" value="RDZ14896.1"/>
    <property type="molecule type" value="Genomic_DNA"/>
</dbReference>
<keyword evidence="3 5" id="KW-0904">Protein phosphatase</keyword>
<dbReference type="PANTHER" id="PTHR39181:SF1">
    <property type="entry name" value="TYROSINE-PROTEIN PHOSPHATASE YWQE"/>
    <property type="match status" value="1"/>
</dbReference>
<dbReference type="InterPro" id="IPR016667">
    <property type="entry name" value="Caps_polysacc_synth_CpsB/CapC"/>
</dbReference>
<sequence length="255" mass="28850">MIDLHCHILPGVDDGAKDIASSVEMAKQAISQGIHIIVATPHHQNGKYINEKASIEQQVRLLNQVLQEQELPLTILPGQESRIFGEMVEEYRASRVLTLNNTGKYIFVEFPSSQVPRYTEQLLFNLQSEGLTPIIVHPERNSRLIEEPDLLYNFVSRGALTQLTASSLAGDFGKKIKKFSHQMIEANLTHFIASDAHNVAGRSFRMKEALSIVEREYGIDLVYQFNENAICVVEGKTCFIEPPERIQRKKFLGIF</sequence>
<comment type="similarity">
    <text evidence="1 5">Belongs to the metallo-dependent hydrolases superfamily. CpsB/CapC family.</text>
</comment>
<dbReference type="AlphaFoldDB" id="A0A3D8X420"/>
<evidence type="ECO:0000256" key="4">
    <source>
        <dbReference type="ARBA" id="ARBA00051722"/>
    </source>
</evidence>
<dbReference type="GO" id="GO:0030145">
    <property type="term" value="F:manganese ion binding"/>
    <property type="evidence" value="ECO:0007669"/>
    <property type="project" value="UniProtKB-UniRule"/>
</dbReference>
<keyword evidence="2 5" id="KW-0378">Hydrolase</keyword>